<evidence type="ECO:0008006" key="5">
    <source>
        <dbReference type="Google" id="ProtNLM"/>
    </source>
</evidence>
<feature type="transmembrane region" description="Helical" evidence="2">
    <location>
        <begin position="184"/>
        <end position="204"/>
    </location>
</feature>
<proteinExistence type="predicted"/>
<feature type="transmembrane region" description="Helical" evidence="2">
    <location>
        <begin position="119"/>
        <end position="136"/>
    </location>
</feature>
<dbReference type="Proteomes" id="UP001585080">
    <property type="component" value="Unassembled WGS sequence"/>
</dbReference>
<evidence type="ECO:0000313" key="4">
    <source>
        <dbReference type="Proteomes" id="UP001585080"/>
    </source>
</evidence>
<dbReference type="EMBL" id="JAYMRP010000004">
    <property type="protein sequence ID" value="MFB8772278.1"/>
    <property type="molecule type" value="Genomic_DNA"/>
</dbReference>
<feature type="region of interest" description="Disordered" evidence="1">
    <location>
        <begin position="71"/>
        <end position="91"/>
    </location>
</feature>
<feature type="transmembrane region" description="Helical" evidence="2">
    <location>
        <begin position="143"/>
        <end position="164"/>
    </location>
</feature>
<accession>A0ABV5E680</accession>
<dbReference type="RefSeq" id="WP_376731256.1">
    <property type="nucleotide sequence ID" value="NZ_JAYMRP010000004.1"/>
</dbReference>
<evidence type="ECO:0000256" key="2">
    <source>
        <dbReference type="SAM" id="Phobius"/>
    </source>
</evidence>
<name>A0ABV5E680_9ACTN</name>
<feature type="transmembrane region" description="Helical" evidence="2">
    <location>
        <begin position="225"/>
        <end position="247"/>
    </location>
</feature>
<evidence type="ECO:0000313" key="3">
    <source>
        <dbReference type="EMBL" id="MFB8772278.1"/>
    </source>
</evidence>
<feature type="transmembrane region" description="Helical" evidence="2">
    <location>
        <begin position="278"/>
        <end position="298"/>
    </location>
</feature>
<comment type="caution">
    <text evidence="3">The sequence shown here is derived from an EMBL/GenBank/DDBJ whole genome shotgun (WGS) entry which is preliminary data.</text>
</comment>
<keyword evidence="2" id="KW-0812">Transmembrane</keyword>
<evidence type="ECO:0000256" key="1">
    <source>
        <dbReference type="SAM" id="MobiDB-lite"/>
    </source>
</evidence>
<feature type="transmembrane region" description="Helical" evidence="2">
    <location>
        <begin position="94"/>
        <end position="113"/>
    </location>
</feature>
<sequence length="361" mass="37026">MSERRTAPAPRHGAVDPVKALMHRHRDLCERAVDPLEIAAALEAHGVTDRTATRFRHRDVFSLAEEMYARVPRDTEPATSPPPPTAPDPRPAGLLRGLLFAALAAAAVTALHLTGGEPRLLLTAAALFTAALALRGTLSATKIFCLLAYAALGDGVLRAVLAGGPDSMPTGPSEGSWPIATAPLLALAPAGALATWCTHLFTSGARRRLAASRGLEDFTSAVRPLLLGVIALFLTTLTALLIASSALLGEPAAHAQTLTLGALLLMARLLAAHGRNHAPALVLTAAVASEATAVASLLASRLPGCAFLATPVETVVEAWGPAAVPALSCGAAALTLLIHATRTLTRASAHARPEGPGPKGP</sequence>
<keyword evidence="2" id="KW-1133">Transmembrane helix</keyword>
<feature type="compositionally biased region" description="Pro residues" evidence="1">
    <location>
        <begin position="79"/>
        <end position="90"/>
    </location>
</feature>
<keyword evidence="4" id="KW-1185">Reference proteome</keyword>
<keyword evidence="2" id="KW-0472">Membrane</keyword>
<protein>
    <recommendedName>
        <fullName evidence="5">Integral membrane protein</fullName>
    </recommendedName>
</protein>
<feature type="transmembrane region" description="Helical" evidence="2">
    <location>
        <begin position="318"/>
        <end position="338"/>
    </location>
</feature>
<gene>
    <name evidence="3" type="ORF">VSS16_05960</name>
</gene>
<reference evidence="3 4" key="1">
    <citation type="submission" date="2024-01" db="EMBL/GenBank/DDBJ databases">
        <title>Genome mining of biosynthetic gene clusters to explore secondary metabolites of Streptomyces sp.</title>
        <authorList>
            <person name="Baig A."/>
            <person name="Ajitkumar Shintre N."/>
            <person name="Kumar H."/>
            <person name="Anbarasu A."/>
            <person name="Ramaiah S."/>
        </authorList>
    </citation>
    <scope>NUCLEOTIDE SEQUENCE [LARGE SCALE GENOMIC DNA]</scope>
    <source>
        <strain evidence="3 4">A57</strain>
    </source>
</reference>
<feature type="transmembrane region" description="Helical" evidence="2">
    <location>
        <begin position="253"/>
        <end position="271"/>
    </location>
</feature>
<organism evidence="3 4">
    <name type="scientific">Streptomyces broussonetiae</name>
    <dbReference type="NCBI Taxonomy" id="2686304"/>
    <lineage>
        <taxon>Bacteria</taxon>
        <taxon>Bacillati</taxon>
        <taxon>Actinomycetota</taxon>
        <taxon>Actinomycetes</taxon>
        <taxon>Kitasatosporales</taxon>
        <taxon>Streptomycetaceae</taxon>
        <taxon>Streptomyces</taxon>
    </lineage>
</organism>